<dbReference type="InterPro" id="IPR007372">
    <property type="entry name" value="Lipid/polyisoprenoid-bd_YceI"/>
</dbReference>
<evidence type="ECO:0000313" key="3">
    <source>
        <dbReference type="EMBL" id="MFD2517673.1"/>
    </source>
</evidence>
<dbReference type="RefSeq" id="WP_380750285.1">
    <property type="nucleotide sequence ID" value="NZ_JBHULT010000006.1"/>
</dbReference>
<evidence type="ECO:0000256" key="1">
    <source>
        <dbReference type="SAM" id="SignalP"/>
    </source>
</evidence>
<keyword evidence="4" id="KW-1185">Reference proteome</keyword>
<protein>
    <submittedName>
        <fullName evidence="3">YceI family protein</fullName>
    </submittedName>
</protein>
<dbReference type="Gene3D" id="2.40.128.110">
    <property type="entry name" value="Lipid/polyisoprenoid-binding, YceI-like"/>
    <property type="match status" value="1"/>
</dbReference>
<proteinExistence type="predicted"/>
<dbReference type="Proteomes" id="UP001597468">
    <property type="component" value="Unassembled WGS sequence"/>
</dbReference>
<feature type="signal peptide" evidence="1">
    <location>
        <begin position="1"/>
        <end position="19"/>
    </location>
</feature>
<evidence type="ECO:0000259" key="2">
    <source>
        <dbReference type="Pfam" id="PF04264"/>
    </source>
</evidence>
<comment type="caution">
    <text evidence="3">The sequence shown here is derived from an EMBL/GenBank/DDBJ whole genome shotgun (WGS) entry which is preliminary data.</text>
</comment>
<dbReference type="InterPro" id="IPR036761">
    <property type="entry name" value="TTHA0802/YceI-like_sf"/>
</dbReference>
<sequence>MKKLMPMLMILLTGAFSFAQGSYQPTQIQVIPASELSITGDTNINTFECEFNASYTSEAQKIFYSQNKSQINFTGAILKLDTKGFDCGNKAINKDFNSLVKSDRHPEILLEVNRVKIDSQTSGIANVCITIAGRQKVYDVPVQIKNDEIAQFSGTLELNINDYGLEPPKKLFGMIQVKDEIEIKFNLKVKN</sequence>
<dbReference type="EMBL" id="JBHULT010000006">
    <property type="protein sequence ID" value="MFD2517673.1"/>
    <property type="molecule type" value="Genomic_DNA"/>
</dbReference>
<feature type="domain" description="Lipid/polyisoprenoid-binding YceI-like" evidence="2">
    <location>
        <begin position="67"/>
        <end position="188"/>
    </location>
</feature>
<reference evidence="4" key="1">
    <citation type="journal article" date="2019" name="Int. J. Syst. Evol. Microbiol.">
        <title>The Global Catalogue of Microorganisms (GCM) 10K type strain sequencing project: providing services to taxonomists for standard genome sequencing and annotation.</title>
        <authorList>
            <consortium name="The Broad Institute Genomics Platform"/>
            <consortium name="The Broad Institute Genome Sequencing Center for Infectious Disease"/>
            <person name="Wu L."/>
            <person name="Ma J."/>
        </authorList>
    </citation>
    <scope>NUCLEOTIDE SEQUENCE [LARGE SCALE GENOMIC DNA]</scope>
    <source>
        <strain evidence="4">KCTC 42585</strain>
    </source>
</reference>
<gene>
    <name evidence="3" type="ORF">ACFSTG_07195</name>
</gene>
<dbReference type="Pfam" id="PF04264">
    <property type="entry name" value="YceI"/>
    <property type="match status" value="1"/>
</dbReference>
<dbReference type="SUPFAM" id="SSF101874">
    <property type="entry name" value="YceI-like"/>
    <property type="match status" value="1"/>
</dbReference>
<feature type="chain" id="PRO_5045104571" evidence="1">
    <location>
        <begin position="20"/>
        <end position="191"/>
    </location>
</feature>
<organism evidence="3 4">
    <name type="scientific">Salinimicrobium flavum</name>
    <dbReference type="NCBI Taxonomy" id="1737065"/>
    <lineage>
        <taxon>Bacteria</taxon>
        <taxon>Pseudomonadati</taxon>
        <taxon>Bacteroidota</taxon>
        <taxon>Flavobacteriia</taxon>
        <taxon>Flavobacteriales</taxon>
        <taxon>Flavobacteriaceae</taxon>
        <taxon>Salinimicrobium</taxon>
    </lineage>
</organism>
<keyword evidence="1" id="KW-0732">Signal</keyword>
<evidence type="ECO:0000313" key="4">
    <source>
        <dbReference type="Proteomes" id="UP001597468"/>
    </source>
</evidence>
<accession>A0ABW5IWC8</accession>
<name>A0ABW5IWC8_9FLAO</name>